<name>A0A1R2BKX9_9CILI</name>
<accession>A0A1R2BKX9</accession>
<keyword evidence="2" id="KW-1185">Reference proteome</keyword>
<dbReference type="AlphaFoldDB" id="A0A1R2BKX9"/>
<proteinExistence type="predicted"/>
<evidence type="ECO:0000313" key="1">
    <source>
        <dbReference type="EMBL" id="OMJ77453.1"/>
    </source>
</evidence>
<organism evidence="1 2">
    <name type="scientific">Stentor coeruleus</name>
    <dbReference type="NCBI Taxonomy" id="5963"/>
    <lineage>
        <taxon>Eukaryota</taxon>
        <taxon>Sar</taxon>
        <taxon>Alveolata</taxon>
        <taxon>Ciliophora</taxon>
        <taxon>Postciliodesmatophora</taxon>
        <taxon>Heterotrichea</taxon>
        <taxon>Heterotrichida</taxon>
        <taxon>Stentoridae</taxon>
        <taxon>Stentor</taxon>
    </lineage>
</organism>
<gene>
    <name evidence="1" type="ORF">SteCoe_22975</name>
</gene>
<dbReference type="EMBL" id="MPUH01000575">
    <property type="protein sequence ID" value="OMJ77453.1"/>
    <property type="molecule type" value="Genomic_DNA"/>
</dbReference>
<evidence type="ECO:0000313" key="2">
    <source>
        <dbReference type="Proteomes" id="UP000187209"/>
    </source>
</evidence>
<reference evidence="1 2" key="1">
    <citation type="submission" date="2016-11" db="EMBL/GenBank/DDBJ databases">
        <title>The macronuclear genome of Stentor coeruleus: a giant cell with tiny introns.</title>
        <authorList>
            <person name="Slabodnick M."/>
            <person name="Ruby J.G."/>
            <person name="Reiff S.B."/>
            <person name="Swart E.C."/>
            <person name="Gosai S."/>
            <person name="Prabakaran S."/>
            <person name="Witkowska E."/>
            <person name="Larue G.E."/>
            <person name="Fisher S."/>
            <person name="Freeman R.M."/>
            <person name="Gunawardena J."/>
            <person name="Chu W."/>
            <person name="Stover N.A."/>
            <person name="Gregory B.D."/>
            <person name="Nowacki M."/>
            <person name="Derisi J."/>
            <person name="Roy S.W."/>
            <person name="Marshall W.F."/>
            <person name="Sood P."/>
        </authorList>
    </citation>
    <scope>NUCLEOTIDE SEQUENCE [LARGE SCALE GENOMIC DNA]</scope>
    <source>
        <strain evidence="1">WM001</strain>
    </source>
</reference>
<sequence>MGCCKSTRIDSELIFTQINTSHDIVCEDAFNEIPLSSQSSPMKFELVQEERQNSTLRLSYETTTFSSIPYPKLSLELAFVCGNCKY</sequence>
<dbReference type="Proteomes" id="UP000187209">
    <property type="component" value="Unassembled WGS sequence"/>
</dbReference>
<protein>
    <submittedName>
        <fullName evidence="1">Uncharacterized protein</fullName>
    </submittedName>
</protein>
<comment type="caution">
    <text evidence="1">The sequence shown here is derived from an EMBL/GenBank/DDBJ whole genome shotgun (WGS) entry which is preliminary data.</text>
</comment>